<dbReference type="Proteomes" id="UP000199315">
    <property type="component" value="Unassembled WGS sequence"/>
</dbReference>
<name>A0A1D3TRD7_9FIRM</name>
<dbReference type="EMBL" id="FMKA01000004">
    <property type="protein sequence ID" value="SCP96269.1"/>
    <property type="molecule type" value="Genomic_DNA"/>
</dbReference>
<dbReference type="GO" id="GO:0016757">
    <property type="term" value="F:glycosyltransferase activity"/>
    <property type="evidence" value="ECO:0007669"/>
    <property type="project" value="TreeGrafter"/>
</dbReference>
<gene>
    <name evidence="2" type="ORF">SAMN05421730_100454</name>
</gene>
<keyword evidence="2" id="KW-0808">Transferase</keyword>
<dbReference type="OrthoDB" id="9772485at2"/>
<evidence type="ECO:0000313" key="3">
    <source>
        <dbReference type="Proteomes" id="UP000199315"/>
    </source>
</evidence>
<dbReference type="STRING" id="1619234.SAMN05421730_100454"/>
<dbReference type="Pfam" id="PF13477">
    <property type="entry name" value="Glyco_trans_4_2"/>
    <property type="match status" value="1"/>
</dbReference>
<reference evidence="2 3" key="1">
    <citation type="submission" date="2016-09" db="EMBL/GenBank/DDBJ databases">
        <authorList>
            <person name="Capua I."/>
            <person name="De Benedictis P."/>
            <person name="Joannis T."/>
            <person name="Lombin L.H."/>
            <person name="Cattoli G."/>
        </authorList>
    </citation>
    <scope>NUCLEOTIDE SEQUENCE [LARGE SCALE GENOMIC DNA]</scope>
    <source>
        <strain evidence="2 3">GluBS11</strain>
    </source>
</reference>
<keyword evidence="3" id="KW-1185">Reference proteome</keyword>
<evidence type="ECO:0000313" key="2">
    <source>
        <dbReference type="EMBL" id="SCP96269.1"/>
    </source>
</evidence>
<dbReference type="SUPFAM" id="SSF53756">
    <property type="entry name" value="UDP-Glycosyltransferase/glycogen phosphorylase"/>
    <property type="match status" value="1"/>
</dbReference>
<proteinExistence type="predicted"/>
<dbReference type="AlphaFoldDB" id="A0A1D3TRD7"/>
<dbReference type="Gene3D" id="3.40.50.2000">
    <property type="entry name" value="Glycogen Phosphorylase B"/>
    <property type="match status" value="2"/>
</dbReference>
<sequence>MKKILILTNLDSGLYKFRKELIQEMIDQGDQVFIALPDGPYIKSLTDMGCRFIDADLDRRGINPVRDFRLLRHYMKIVDEIRPDLLVTYTIKPNLYGGIAGRIKKVPYAMNVTGLGTAFQKDGLLKDLVVFLYRIAGKHAKTIFFENEENRQVFIDKKIVGEEKACRLNGAGVNLEEFQFCGPPCHAGETHFLFMGRIMKEKGVDELFEAAERIMEKYGDVVFDILGTFEEDYRQRVEALEDKGCIRYYGFQADVRPFIRQADCFVLPSYHEGMANTLLECAAMGRPLITSDIPGCREAVIDGETGYLVRVKDSRDLYEKMEDFLRLSRDERMHIGEKGRCHIENAFDKKKVVEATISRLMAE</sequence>
<evidence type="ECO:0000259" key="1">
    <source>
        <dbReference type="Pfam" id="PF13477"/>
    </source>
</evidence>
<feature type="domain" description="Glycosyltransferase subfamily 4-like N-terminal" evidence="1">
    <location>
        <begin position="3"/>
        <end position="147"/>
    </location>
</feature>
<protein>
    <submittedName>
        <fullName evidence="2">Galacturonosyltransferase</fullName>
    </submittedName>
</protein>
<dbReference type="RefSeq" id="WP_091231319.1">
    <property type="nucleotide sequence ID" value="NZ_FMKA01000004.1"/>
</dbReference>
<accession>A0A1D3TRD7</accession>
<dbReference type="CDD" id="cd03808">
    <property type="entry name" value="GT4_CapM-like"/>
    <property type="match status" value="1"/>
</dbReference>
<dbReference type="InterPro" id="IPR028098">
    <property type="entry name" value="Glyco_trans_4-like_N"/>
</dbReference>
<organism evidence="2 3">
    <name type="scientific">Anaerobium acetethylicum</name>
    <dbReference type="NCBI Taxonomy" id="1619234"/>
    <lineage>
        <taxon>Bacteria</taxon>
        <taxon>Bacillati</taxon>
        <taxon>Bacillota</taxon>
        <taxon>Clostridia</taxon>
        <taxon>Lachnospirales</taxon>
        <taxon>Lachnospiraceae</taxon>
        <taxon>Anaerobium</taxon>
    </lineage>
</organism>
<dbReference type="Pfam" id="PF13692">
    <property type="entry name" value="Glyco_trans_1_4"/>
    <property type="match status" value="1"/>
</dbReference>
<dbReference type="PANTHER" id="PTHR12526:SF638">
    <property type="entry name" value="SPORE COAT PROTEIN SA"/>
    <property type="match status" value="1"/>
</dbReference>
<dbReference type="PANTHER" id="PTHR12526">
    <property type="entry name" value="GLYCOSYLTRANSFERASE"/>
    <property type="match status" value="1"/>
</dbReference>